<evidence type="ECO:0000313" key="5">
    <source>
        <dbReference type="Proteomes" id="UP000281192"/>
    </source>
</evidence>
<dbReference type="EMBL" id="CP026100">
    <property type="protein sequence ID" value="AYV49691.1"/>
    <property type="molecule type" value="Genomic_DNA"/>
</dbReference>
<feature type="domain" description="T6SS Transcription factor RovC-like DNA binding" evidence="1">
    <location>
        <begin position="24"/>
        <end position="126"/>
    </location>
</feature>
<protein>
    <recommendedName>
        <fullName evidence="1">T6SS Transcription factor RovC-like DNA binding domain-containing protein</fullName>
    </recommendedName>
</protein>
<dbReference type="EMBL" id="PJRQ01000041">
    <property type="protein sequence ID" value="PLR08871.1"/>
    <property type="molecule type" value="Genomic_DNA"/>
</dbReference>
<dbReference type="Pfam" id="PF10074">
    <property type="entry name" value="RovC_DNA-bd"/>
    <property type="match status" value="1"/>
</dbReference>
<keyword evidence="5" id="KW-1185">Reference proteome</keyword>
<dbReference type="AlphaFoldDB" id="A0A2N5CPJ3"/>
<dbReference type="Proteomes" id="UP000281192">
    <property type="component" value="Chromosome"/>
</dbReference>
<gene>
    <name evidence="2" type="ORF">C1707_21405</name>
    <name evidence="3" type="ORF">CFHF_19660</name>
</gene>
<proteinExistence type="predicted"/>
<dbReference type="Proteomes" id="UP000234483">
    <property type="component" value="Unassembled WGS sequence"/>
</dbReference>
<evidence type="ECO:0000259" key="1">
    <source>
        <dbReference type="Pfam" id="PF10074"/>
    </source>
</evidence>
<evidence type="ECO:0000313" key="3">
    <source>
        <dbReference type="EMBL" id="PLR08871.1"/>
    </source>
</evidence>
<reference evidence="3 4" key="1">
    <citation type="submission" date="2017-12" db="EMBL/GenBank/DDBJ databases">
        <title>The genome sequence of Caulobacter flavus CGMCC1 15093.</title>
        <authorList>
            <person name="Gao J."/>
            <person name="Mao X."/>
            <person name="Sun J."/>
        </authorList>
    </citation>
    <scope>NUCLEOTIDE SEQUENCE [LARGE SCALE GENOMIC DNA]</scope>
    <source>
        <strain evidence="3 4">CGMCC1 15093</strain>
    </source>
</reference>
<evidence type="ECO:0000313" key="4">
    <source>
        <dbReference type="Proteomes" id="UP000234483"/>
    </source>
</evidence>
<dbReference type="OrthoDB" id="8654520at2"/>
<accession>A0A2N5CPJ3</accession>
<evidence type="ECO:0000313" key="2">
    <source>
        <dbReference type="EMBL" id="AYV49691.1"/>
    </source>
</evidence>
<organism evidence="3 4">
    <name type="scientific">Caulobacter flavus</name>
    <dbReference type="NCBI Taxonomy" id="1679497"/>
    <lineage>
        <taxon>Bacteria</taxon>
        <taxon>Pseudomonadati</taxon>
        <taxon>Pseudomonadota</taxon>
        <taxon>Alphaproteobacteria</taxon>
        <taxon>Caulobacterales</taxon>
        <taxon>Caulobacteraceae</taxon>
        <taxon>Caulobacter</taxon>
    </lineage>
</organism>
<dbReference type="KEGG" id="cfh:C1707_21405"/>
<name>A0A2N5CPJ3_9CAUL</name>
<dbReference type="InterPro" id="IPR018754">
    <property type="entry name" value="RovC-like_DNA-bd"/>
</dbReference>
<reference evidence="2 5" key="2">
    <citation type="submission" date="2018-01" db="EMBL/GenBank/DDBJ databases">
        <title>Complete genome sequence of Caulobacter flavus RHGG3.</title>
        <authorList>
            <person name="Yang E."/>
        </authorList>
    </citation>
    <scope>NUCLEOTIDE SEQUENCE [LARGE SCALE GENOMIC DNA]</scope>
    <source>
        <strain evidence="2 5">RHGG3</strain>
    </source>
</reference>
<sequence length="129" mass="13915">MRLPSGLQVQLRGEASPAGPLLVVLAYDADFNLRVRAVDALRRASLTPAPPKSRLSLAQRERLARCLFALDGSLSGRSHRQIAGDLFGEEAVQDAAFATSSVRDVTARLVRRGRALMAGGYLQLLRAGF</sequence>